<comment type="caution">
    <text evidence="3">The sequence shown here is derived from an EMBL/GenBank/DDBJ whole genome shotgun (WGS) entry which is preliminary data.</text>
</comment>
<evidence type="ECO:0000313" key="4">
    <source>
        <dbReference type="Proteomes" id="UP001444625"/>
    </source>
</evidence>
<dbReference type="PROSITE" id="PS51257">
    <property type="entry name" value="PROKAR_LIPOPROTEIN"/>
    <property type="match status" value="1"/>
</dbReference>
<sequence length="215" mass="24044">MRNTILVILFTVLMITIGACSPSEDKISSSDTASSTNEREKVEGTESSPSDQSQDNSATDGSGDRTNTNTNHNAATEDSTGEQHDDNTTDQDSVNNQEDFDVVGYLNENYSIENMYYTITDTWENEETGRTEFIVGILPDTQAYGQEIDEVFKNSSAYFDDERVKIMFDTAEEIIVELPRINNNIHIESILWKSSDDESLPILLIQDRAQSTIEG</sequence>
<accession>A0ABU9XJM3</accession>
<dbReference type="EMBL" id="JBDIML010000005">
    <property type="protein sequence ID" value="MEN2768467.1"/>
    <property type="molecule type" value="Genomic_DNA"/>
</dbReference>
<protein>
    <recommendedName>
        <fullName evidence="5">Lipoprotein</fullName>
    </recommendedName>
</protein>
<keyword evidence="2" id="KW-0732">Signal</keyword>
<feature type="compositionally biased region" description="Polar residues" evidence="1">
    <location>
        <begin position="45"/>
        <end position="60"/>
    </location>
</feature>
<evidence type="ECO:0000313" key="3">
    <source>
        <dbReference type="EMBL" id="MEN2768467.1"/>
    </source>
</evidence>
<feature type="compositionally biased region" description="Low complexity" evidence="1">
    <location>
        <begin position="66"/>
        <end position="76"/>
    </location>
</feature>
<evidence type="ECO:0000256" key="1">
    <source>
        <dbReference type="SAM" id="MobiDB-lite"/>
    </source>
</evidence>
<proteinExistence type="predicted"/>
<dbReference type="Proteomes" id="UP001444625">
    <property type="component" value="Unassembled WGS sequence"/>
</dbReference>
<feature type="region of interest" description="Disordered" evidence="1">
    <location>
        <begin position="22"/>
        <end position="98"/>
    </location>
</feature>
<feature type="signal peptide" evidence="2">
    <location>
        <begin position="1"/>
        <end position="21"/>
    </location>
</feature>
<reference evidence="3 4" key="1">
    <citation type="submission" date="2024-05" db="EMBL/GenBank/DDBJ databases">
        <authorList>
            <person name="Haq I."/>
            <person name="Ullah Z."/>
            <person name="Ahmad R."/>
            <person name="Li M."/>
            <person name="Tong Y."/>
        </authorList>
    </citation>
    <scope>NUCLEOTIDE SEQUENCE [LARGE SCALE GENOMIC DNA]</scope>
    <source>
        <strain evidence="3 4">16A2E</strain>
    </source>
</reference>
<gene>
    <name evidence="3" type="ORF">ABC228_14890</name>
</gene>
<evidence type="ECO:0008006" key="5">
    <source>
        <dbReference type="Google" id="ProtNLM"/>
    </source>
</evidence>
<keyword evidence="4" id="KW-1185">Reference proteome</keyword>
<feature type="chain" id="PRO_5045334480" description="Lipoprotein" evidence="2">
    <location>
        <begin position="22"/>
        <end position="215"/>
    </location>
</feature>
<name>A0ABU9XJM3_9BACI</name>
<organism evidence="3 4">
    <name type="scientific">Ornithinibacillus xuwenensis</name>
    <dbReference type="NCBI Taxonomy" id="3144668"/>
    <lineage>
        <taxon>Bacteria</taxon>
        <taxon>Bacillati</taxon>
        <taxon>Bacillota</taxon>
        <taxon>Bacilli</taxon>
        <taxon>Bacillales</taxon>
        <taxon>Bacillaceae</taxon>
        <taxon>Ornithinibacillus</taxon>
    </lineage>
</organism>
<dbReference type="RefSeq" id="WP_345825951.1">
    <property type="nucleotide sequence ID" value="NZ_JBDIML010000005.1"/>
</dbReference>
<evidence type="ECO:0000256" key="2">
    <source>
        <dbReference type="SAM" id="SignalP"/>
    </source>
</evidence>